<accession>A0ABY3VXP4</accession>
<reference evidence="2" key="1">
    <citation type="submission" date="2022-08" db="EMBL/GenBank/DDBJ databases">
        <title>Whole genome sequencing of non-tuberculosis mycobacteria type-strains.</title>
        <authorList>
            <person name="Igarashi Y."/>
            <person name="Osugi A."/>
            <person name="Mitarai S."/>
        </authorList>
    </citation>
    <scope>NUCLEOTIDE SEQUENCE</scope>
    <source>
        <strain evidence="2">DSM 45127</strain>
    </source>
</reference>
<evidence type="ECO:0000256" key="1">
    <source>
        <dbReference type="SAM" id="MobiDB-lite"/>
    </source>
</evidence>
<keyword evidence="3" id="KW-1185">Reference proteome</keyword>
<sequence>MNSVPLRDAVPPRSPVHEGDPHRRSTPAEAAQARVFEDILRRELAELLNLPPQAKAEMRSRIVEVDRLIRALRHRFPRPSTPVPPQAAGVRQTADRAPRALLN</sequence>
<feature type="region of interest" description="Disordered" evidence="1">
    <location>
        <begin position="1"/>
        <end position="30"/>
    </location>
</feature>
<proteinExistence type="predicted"/>
<name>A0ABY3VXP4_9MYCO</name>
<protein>
    <submittedName>
        <fullName evidence="2">Uncharacterized protein</fullName>
    </submittedName>
</protein>
<evidence type="ECO:0000313" key="2">
    <source>
        <dbReference type="EMBL" id="UMB71946.1"/>
    </source>
</evidence>
<dbReference type="EMBL" id="CP092488">
    <property type="protein sequence ID" value="UMB71946.1"/>
    <property type="molecule type" value="Genomic_DNA"/>
</dbReference>
<gene>
    <name evidence="2" type="ORF">MKK62_12395</name>
</gene>
<organism evidence="2 3">
    <name type="scientific">Mycobacterium paraterrae</name>
    <dbReference type="NCBI Taxonomy" id="577492"/>
    <lineage>
        <taxon>Bacteria</taxon>
        <taxon>Bacillati</taxon>
        <taxon>Actinomycetota</taxon>
        <taxon>Actinomycetes</taxon>
        <taxon>Mycobacteriales</taxon>
        <taxon>Mycobacteriaceae</taxon>
        <taxon>Mycobacterium</taxon>
    </lineage>
</organism>
<evidence type="ECO:0000313" key="3">
    <source>
        <dbReference type="Proteomes" id="UP001055336"/>
    </source>
</evidence>
<feature type="compositionally biased region" description="Basic and acidic residues" evidence="1">
    <location>
        <begin position="93"/>
        <end position="103"/>
    </location>
</feature>
<dbReference type="RefSeq" id="WP_240263673.1">
    <property type="nucleotide sequence ID" value="NZ_CP092488.2"/>
</dbReference>
<feature type="region of interest" description="Disordered" evidence="1">
    <location>
        <begin position="76"/>
        <end position="103"/>
    </location>
</feature>
<dbReference type="Proteomes" id="UP001055336">
    <property type="component" value="Chromosome"/>
</dbReference>